<evidence type="ECO:0000313" key="4">
    <source>
        <dbReference type="EMBL" id="MDJ1132994.1"/>
    </source>
</evidence>
<evidence type="ECO:0000259" key="3">
    <source>
        <dbReference type="SMART" id="SM00854"/>
    </source>
</evidence>
<evidence type="ECO:0000256" key="2">
    <source>
        <dbReference type="SAM" id="MobiDB-lite"/>
    </source>
</evidence>
<keyword evidence="4" id="KW-0378">Hydrolase</keyword>
<dbReference type="PANTHER" id="PTHR33393">
    <property type="entry name" value="POLYGLUTAMINE SYNTHESIS ACCESSORY PROTEIN RV0574C-RELATED"/>
    <property type="match status" value="1"/>
</dbReference>
<dbReference type="SMART" id="SM00854">
    <property type="entry name" value="PGA_cap"/>
    <property type="match status" value="1"/>
</dbReference>
<feature type="region of interest" description="Disordered" evidence="2">
    <location>
        <begin position="20"/>
        <end position="53"/>
    </location>
</feature>
<organism evidence="4 5">
    <name type="scientific">Streptomyces iconiensis</name>
    <dbReference type="NCBI Taxonomy" id="1384038"/>
    <lineage>
        <taxon>Bacteria</taxon>
        <taxon>Bacillati</taxon>
        <taxon>Actinomycetota</taxon>
        <taxon>Actinomycetes</taxon>
        <taxon>Kitasatosporales</taxon>
        <taxon>Streptomycetaceae</taxon>
        <taxon>Streptomyces</taxon>
    </lineage>
</organism>
<dbReference type="Gene3D" id="3.60.21.10">
    <property type="match status" value="1"/>
</dbReference>
<evidence type="ECO:0000256" key="1">
    <source>
        <dbReference type="ARBA" id="ARBA00005662"/>
    </source>
</evidence>
<dbReference type="EC" id="3.1.-.-" evidence="4"/>
<dbReference type="Proteomes" id="UP001214441">
    <property type="component" value="Unassembled WGS sequence"/>
</dbReference>
<feature type="domain" description="Capsule synthesis protein CapA" evidence="3">
    <location>
        <begin position="57"/>
        <end position="307"/>
    </location>
</feature>
<evidence type="ECO:0000313" key="5">
    <source>
        <dbReference type="Proteomes" id="UP001214441"/>
    </source>
</evidence>
<keyword evidence="5" id="KW-1185">Reference proteome</keyword>
<dbReference type="CDD" id="cd07381">
    <property type="entry name" value="MPP_CapA"/>
    <property type="match status" value="1"/>
</dbReference>
<sequence>MAVLAAAAVLGGIAGCGTAREQDAERGGGPEAGRQAQARAEAQRDGERTGAARRGFSLVATGDLLVHDSIIRQARADAGGSGYDFSRMIAAAGPMARGADLAICHMETVYGPDGGPFSGYPLFKTPPQLARSVKKLGYDSCSTASNHTLDAGSEGVTRTLDAMDAVGLKHAGSARSRAESTKPTLMRAGDAKVAQLAYTYGTNGISLPQNKPWLVNLIEPERIIADARAARRAGADVVVASMHWGTEWQQEPDSLQRSVARKLTASRSQGRRDIDLILGTHAHVPQAYEKVNGTWVVYGMGDQIAGKMNDPRGTMGSAARFRFAPPKKRGSGEWTVQKAEFTPYLMQTSPRHTLINLAGKASRNAGDAEQDKAYDTIRGAVLSRGAANDGLRMTP</sequence>
<dbReference type="InterPro" id="IPR052169">
    <property type="entry name" value="CW_Biosynth-Accessory"/>
</dbReference>
<comment type="similarity">
    <text evidence="1">Belongs to the CapA family.</text>
</comment>
<dbReference type="PANTHER" id="PTHR33393:SF13">
    <property type="entry name" value="PGA BIOSYNTHESIS PROTEIN CAPA"/>
    <property type="match status" value="1"/>
</dbReference>
<protein>
    <submittedName>
        <fullName evidence="4">CapA family protein</fullName>
        <ecNumber evidence="4">3.1.-.-</ecNumber>
    </submittedName>
</protein>
<feature type="compositionally biased region" description="Basic and acidic residues" evidence="2">
    <location>
        <begin position="41"/>
        <end position="50"/>
    </location>
</feature>
<dbReference type="EMBL" id="JANCPR020000011">
    <property type="protein sequence ID" value="MDJ1132994.1"/>
    <property type="molecule type" value="Genomic_DNA"/>
</dbReference>
<accession>A0ABT6ZV95</accession>
<dbReference type="InterPro" id="IPR019079">
    <property type="entry name" value="Capsule_synth_CapA"/>
</dbReference>
<dbReference type="Pfam" id="PF09587">
    <property type="entry name" value="PGA_cap"/>
    <property type="match status" value="1"/>
</dbReference>
<dbReference type="InterPro" id="IPR029052">
    <property type="entry name" value="Metallo-depent_PP-like"/>
</dbReference>
<proteinExistence type="inferred from homology"/>
<reference evidence="4 5" key="1">
    <citation type="submission" date="2023-05" db="EMBL/GenBank/DDBJ databases">
        <title>Streptantibioticus silvisoli sp. nov., acidotolerant actinomycetes 1 from pine litter.</title>
        <authorList>
            <person name="Swiecimska M."/>
            <person name="Golinska P."/>
            <person name="Sangal V."/>
            <person name="Wachnowicz B."/>
            <person name="Goodfellow M."/>
        </authorList>
    </citation>
    <scope>NUCLEOTIDE SEQUENCE [LARGE SCALE GENOMIC DNA]</scope>
    <source>
        <strain evidence="4 5">DSM 42109</strain>
    </source>
</reference>
<dbReference type="GO" id="GO:0016787">
    <property type="term" value="F:hydrolase activity"/>
    <property type="evidence" value="ECO:0007669"/>
    <property type="project" value="UniProtKB-KW"/>
</dbReference>
<dbReference type="SUPFAM" id="SSF56300">
    <property type="entry name" value="Metallo-dependent phosphatases"/>
    <property type="match status" value="1"/>
</dbReference>
<name>A0ABT6ZV95_9ACTN</name>
<gene>
    <name evidence="4" type="ORF">NMN56_013695</name>
</gene>
<comment type="caution">
    <text evidence="4">The sequence shown here is derived from an EMBL/GenBank/DDBJ whole genome shotgun (WGS) entry which is preliminary data.</text>
</comment>